<name>A0A842J5H5_9BACT</name>
<proteinExistence type="predicted"/>
<organism evidence="1 2">
    <name type="scientific">Campylobacter massiliensis</name>
    <dbReference type="NCBI Taxonomy" id="2762557"/>
    <lineage>
        <taxon>Bacteria</taxon>
        <taxon>Pseudomonadati</taxon>
        <taxon>Campylobacterota</taxon>
        <taxon>Epsilonproteobacteria</taxon>
        <taxon>Campylobacterales</taxon>
        <taxon>Campylobacteraceae</taxon>
        <taxon>Campylobacter</taxon>
    </lineage>
</organism>
<dbReference type="AlphaFoldDB" id="A0A842J5H5"/>
<comment type="caution">
    <text evidence="1">The sequence shown here is derived from an EMBL/GenBank/DDBJ whole genome shotgun (WGS) entry which is preliminary data.</text>
</comment>
<accession>A0A842J5H5</accession>
<gene>
    <name evidence="1" type="ORF">H7R39_00825</name>
</gene>
<reference evidence="1 2" key="1">
    <citation type="submission" date="2020-08" db="EMBL/GenBank/DDBJ databases">
        <title>Complete genome and description of Campylobacter massiliensis Marseille-Q3452 sp. nov.</title>
        <authorList>
            <person name="Antezack A."/>
        </authorList>
    </citation>
    <scope>NUCLEOTIDE SEQUENCE [LARGE SCALE GENOMIC DNA]</scope>
    <source>
        <strain evidence="1 2">Marseille-Q3452</strain>
    </source>
</reference>
<sequence>MWTNLSQCADFANLTWRSAVSVGKFDEAKISSFGGKWLNLNTLDVDLMELAVYLKRLKLRSAVFLFDLRPLICNALINYALSSNFVKFVVAISFAAQVRLLKLI</sequence>
<evidence type="ECO:0000313" key="1">
    <source>
        <dbReference type="EMBL" id="MBC2881835.1"/>
    </source>
</evidence>
<dbReference type="RefSeq" id="WP_185897551.1">
    <property type="nucleotide sequence ID" value="NZ_JACLZK010000001.1"/>
</dbReference>
<dbReference type="EMBL" id="JACLZK010000001">
    <property type="protein sequence ID" value="MBC2881835.1"/>
    <property type="molecule type" value="Genomic_DNA"/>
</dbReference>
<protein>
    <submittedName>
        <fullName evidence="1">Uncharacterized protein</fullName>
    </submittedName>
</protein>
<keyword evidence="2" id="KW-1185">Reference proteome</keyword>
<dbReference type="Proteomes" id="UP000552683">
    <property type="component" value="Unassembled WGS sequence"/>
</dbReference>
<evidence type="ECO:0000313" key="2">
    <source>
        <dbReference type="Proteomes" id="UP000552683"/>
    </source>
</evidence>